<organism evidence="11 12">
    <name type="scientific">Ruminobacter amylophilus</name>
    <dbReference type="NCBI Taxonomy" id="867"/>
    <lineage>
        <taxon>Bacteria</taxon>
        <taxon>Pseudomonadati</taxon>
        <taxon>Pseudomonadota</taxon>
        <taxon>Gammaproteobacteria</taxon>
        <taxon>Aeromonadales</taxon>
        <taxon>Succinivibrionaceae</taxon>
        <taxon>Ruminobacter</taxon>
    </lineage>
</organism>
<comment type="function">
    <text evidence="8">Part of the outer membrane protein assembly complex, which is involved in assembly and insertion of beta-barrel proteins into the outer membrane.</text>
</comment>
<feature type="domain" description="POTRA" evidence="10">
    <location>
        <begin position="279"/>
        <end position="357"/>
    </location>
</feature>
<evidence type="ECO:0000256" key="8">
    <source>
        <dbReference type="HAMAP-Rule" id="MF_01430"/>
    </source>
</evidence>
<reference evidence="11 12" key="1">
    <citation type="submission" date="2016-10" db="EMBL/GenBank/DDBJ databases">
        <authorList>
            <person name="Varghese N."/>
            <person name="Submissions S."/>
        </authorList>
    </citation>
    <scope>NUCLEOTIDE SEQUENCE [LARGE SCALE GENOMIC DNA]</scope>
    <source>
        <strain evidence="11 12">DSM 1361</strain>
    </source>
</reference>
<evidence type="ECO:0000256" key="4">
    <source>
        <dbReference type="ARBA" id="ARBA00022729"/>
    </source>
</evidence>
<dbReference type="PIRSF" id="PIRSF006076">
    <property type="entry name" value="OM_assembly_OMP85"/>
    <property type="match status" value="1"/>
</dbReference>
<feature type="signal peptide" evidence="8">
    <location>
        <begin position="1"/>
        <end position="29"/>
    </location>
</feature>
<dbReference type="InterPro" id="IPR034746">
    <property type="entry name" value="POTRA"/>
</dbReference>
<dbReference type="FunFam" id="3.10.20.310:FF:000002">
    <property type="entry name" value="Outer membrane protein assembly factor BamA"/>
    <property type="match status" value="1"/>
</dbReference>
<keyword evidence="3 8" id="KW-0812">Transmembrane</keyword>
<dbReference type="RefSeq" id="WP_093140989.1">
    <property type="nucleotide sequence ID" value="NZ_FOXF01000008.1"/>
</dbReference>
<evidence type="ECO:0000256" key="3">
    <source>
        <dbReference type="ARBA" id="ARBA00022692"/>
    </source>
</evidence>
<feature type="domain" description="POTRA" evidence="10">
    <location>
        <begin position="188"/>
        <end position="276"/>
    </location>
</feature>
<evidence type="ECO:0000256" key="1">
    <source>
        <dbReference type="ARBA" id="ARBA00004370"/>
    </source>
</evidence>
<dbReference type="InterPro" id="IPR023707">
    <property type="entry name" value="OM_assembly_BamA"/>
</dbReference>
<feature type="domain" description="POTRA" evidence="10">
    <location>
        <begin position="36"/>
        <end position="104"/>
    </location>
</feature>
<dbReference type="PANTHER" id="PTHR12815:SF23">
    <property type="entry name" value="OUTER MEMBRANE PROTEIN ASSEMBLY FACTOR BAMA"/>
    <property type="match status" value="1"/>
</dbReference>
<keyword evidence="12" id="KW-1185">Reference proteome</keyword>
<evidence type="ECO:0000256" key="5">
    <source>
        <dbReference type="ARBA" id="ARBA00022737"/>
    </source>
</evidence>
<comment type="similarity">
    <text evidence="8">Belongs to the BamA family.</text>
</comment>
<dbReference type="InterPro" id="IPR000184">
    <property type="entry name" value="Bac_surfAg_D15"/>
</dbReference>
<keyword evidence="2 8" id="KW-1134">Transmembrane beta strand</keyword>
<comment type="subcellular location">
    <subcellularLocation>
        <location evidence="8">Cell outer membrane</location>
    </subcellularLocation>
    <subcellularLocation>
        <location evidence="1">Membrane</location>
    </subcellularLocation>
</comment>
<dbReference type="Gene3D" id="2.40.160.50">
    <property type="entry name" value="membrane protein fhac: a member of the omp85/tpsb transporter family"/>
    <property type="match status" value="1"/>
</dbReference>
<keyword evidence="4 8" id="KW-0732">Signal</keyword>
<feature type="chain" id="PRO_5029080374" description="Outer membrane protein assembly factor BamA" evidence="8">
    <location>
        <begin position="30"/>
        <end position="817"/>
    </location>
</feature>
<dbReference type="AlphaFoldDB" id="A0A662ZFR7"/>
<dbReference type="InterPro" id="IPR010827">
    <property type="entry name" value="BamA/TamA_POTRA"/>
</dbReference>
<evidence type="ECO:0000313" key="11">
    <source>
        <dbReference type="EMBL" id="SFP19962.1"/>
    </source>
</evidence>
<dbReference type="Proteomes" id="UP000243745">
    <property type="component" value="Unassembled WGS sequence"/>
</dbReference>
<keyword evidence="6 8" id="KW-0472">Membrane</keyword>
<dbReference type="Pfam" id="PF01103">
    <property type="entry name" value="Omp85"/>
    <property type="match status" value="1"/>
</dbReference>
<feature type="domain" description="POTRA" evidence="10">
    <location>
        <begin position="360"/>
        <end position="434"/>
    </location>
</feature>
<accession>A0A662ZFR7</accession>
<evidence type="ECO:0000313" key="12">
    <source>
        <dbReference type="Proteomes" id="UP000243745"/>
    </source>
</evidence>
<dbReference type="InterPro" id="IPR039910">
    <property type="entry name" value="D15-like"/>
</dbReference>
<keyword evidence="5 8" id="KW-0677">Repeat</keyword>
<dbReference type="PROSITE" id="PS51779">
    <property type="entry name" value="POTRA"/>
    <property type="match status" value="5"/>
</dbReference>
<dbReference type="OrthoDB" id="9803054at2"/>
<proteinExistence type="inferred from homology"/>
<evidence type="ECO:0000256" key="2">
    <source>
        <dbReference type="ARBA" id="ARBA00022452"/>
    </source>
</evidence>
<protein>
    <recommendedName>
        <fullName evidence="8 9">Outer membrane protein assembly factor BamA</fullName>
    </recommendedName>
</protein>
<name>A0A662ZFR7_9GAMM</name>
<comment type="subunit">
    <text evidence="8">Part of the Bam complex.</text>
</comment>
<dbReference type="GO" id="GO:0051205">
    <property type="term" value="P:protein insertion into membrane"/>
    <property type="evidence" value="ECO:0007669"/>
    <property type="project" value="UniProtKB-UniRule"/>
</dbReference>
<dbReference type="Pfam" id="PF07244">
    <property type="entry name" value="POTRA"/>
    <property type="match status" value="4"/>
</dbReference>
<evidence type="ECO:0000259" key="10">
    <source>
        <dbReference type="PROSITE" id="PS51779"/>
    </source>
</evidence>
<dbReference type="EMBL" id="FOXF01000008">
    <property type="protein sequence ID" value="SFP19962.1"/>
    <property type="molecule type" value="Genomic_DNA"/>
</dbReference>
<dbReference type="PANTHER" id="PTHR12815">
    <property type="entry name" value="SORTING AND ASSEMBLY MACHINERY SAMM50 PROTEIN FAMILY MEMBER"/>
    <property type="match status" value="1"/>
</dbReference>
<evidence type="ECO:0000256" key="9">
    <source>
        <dbReference type="NCBIfam" id="TIGR03303"/>
    </source>
</evidence>
<dbReference type="GO" id="GO:1990063">
    <property type="term" value="C:Bam protein complex"/>
    <property type="evidence" value="ECO:0007669"/>
    <property type="project" value="TreeGrafter"/>
</dbReference>
<evidence type="ECO:0000256" key="6">
    <source>
        <dbReference type="ARBA" id="ARBA00023136"/>
    </source>
</evidence>
<sequence length="817" mass="92035" precursor="true">MFNSFLKRGLLAVCIANALCFCNSASAGADGSEPVMQITDIKVKGLYRVTKGAVLLAMPIQVGDVVTKDDISVSLKKIYATHNFDSVDAYINENGVLTIDVKERPTIVNLTFAGNDAIKTDQITEIINSQGVKVGETLNVIKLKELEASLEDYYHSMGRYQAKVNTILVYLPRNRVDVKFNFVEGVNAKIEQINIVGNKVFPEEKLIGQFELRDSVPWWNFIASRNFYSQRFNGDLETLRSYYMNRGYVRFNVESTRVEVTPDRKGVYVSIAVKEGEQYKLNDFHIIGETYGHAEEMQRIVPLEKGDIYNAAQVSHAEEILANYMGKFGYAYTKVKAITDIDDDNRIVNINFHVEPGRRIYVTNVRIVGNSITTDEVIRREIRQMDGTWLSNEAINVSKTRLNQLGFFESVEVEPKKTGMDPDSVELVTTIKERPTGSIKAGVGFGTETGLTLNGEISQDNFLGYGGKASLGINTNKYDRKIELTYNEPYFTIDGVSLGENIFYEKFKAGDANLVDYTNIRWGGGFNIGYPLDENNFIKYGFSYINNKLSQTNSFVQIQKFWDMYSDDDSSSNSIVFQNYVGSVTYVRNYLDRGVFPTEGNKQWSNVSVAVPGSDTQYYKLTADTTHFWPIDKDHDYVINFRAMAGYGNGYGTKRGFEQVLPFFENFYLGGDEWMRGFKYNSIGPRALYDYSLLGNNGVIATRDVVGGNAVVAGSLQLVVPTPFTSEGYDTKLRTTLFVDAGTLWDTTFDDSYLKQCLGNCDYLYDYSDPNNIRVSYGVSLVWMSPMGPIGFTIAEPIKKKTGDRTEFFSFTLGRTF</sequence>
<gene>
    <name evidence="8" type="primary">bamA</name>
    <name evidence="11" type="ORF">SAMN02910344_00719</name>
</gene>
<dbReference type="GO" id="GO:0043165">
    <property type="term" value="P:Gram-negative-bacterium-type cell outer membrane assembly"/>
    <property type="evidence" value="ECO:0007669"/>
    <property type="project" value="UniProtKB-UniRule"/>
</dbReference>
<dbReference type="NCBIfam" id="TIGR03303">
    <property type="entry name" value="OM_YaeT"/>
    <property type="match status" value="1"/>
</dbReference>
<feature type="domain" description="POTRA" evidence="10">
    <location>
        <begin position="105"/>
        <end position="185"/>
    </location>
</feature>
<dbReference type="HAMAP" id="MF_01430">
    <property type="entry name" value="OM_assembly_BamA"/>
    <property type="match status" value="1"/>
</dbReference>
<evidence type="ECO:0000256" key="7">
    <source>
        <dbReference type="ARBA" id="ARBA00023237"/>
    </source>
</evidence>
<dbReference type="Gene3D" id="3.10.20.310">
    <property type="entry name" value="membrane protein fhac"/>
    <property type="match status" value="5"/>
</dbReference>
<keyword evidence="7 8" id="KW-0998">Cell outer membrane</keyword>